<comment type="caution">
    <text evidence="3">The sequence shown here is derived from an EMBL/GenBank/DDBJ whole genome shotgun (WGS) entry which is preliminary data.</text>
</comment>
<evidence type="ECO:0000256" key="1">
    <source>
        <dbReference type="ARBA" id="ARBA00006801"/>
    </source>
</evidence>
<dbReference type="Pfam" id="PF13621">
    <property type="entry name" value="Cupin_8"/>
    <property type="match status" value="1"/>
</dbReference>
<dbReference type="SUPFAM" id="SSF51197">
    <property type="entry name" value="Clavaminate synthase-like"/>
    <property type="match status" value="1"/>
</dbReference>
<dbReference type="EMBL" id="BMAR01000001">
    <property type="protein sequence ID" value="GFR40670.1"/>
    <property type="molecule type" value="Genomic_DNA"/>
</dbReference>
<dbReference type="InterPro" id="IPR014710">
    <property type="entry name" value="RmlC-like_jellyroll"/>
</dbReference>
<sequence>MASSVDTFAISKDAAASDVELLKAEILKLLQNKSREVRELDVGRHVDRVPISQLSPMRFATEYVQRNKPVIITGAIDSWPAMRLWGERYLVAHPAGRVPVTVDVTPNGRGDAITAVAPAGHSGCPPPRWFVTPHERRMTLGQFFALMKETRARDQQAECGGSTPPREVPYMQHQNSNLSEELSPLLADVGEELGWAEEVFGGPPEAINLWIGDERSATSFHK</sequence>
<dbReference type="Proteomes" id="UP001054857">
    <property type="component" value="Unassembled WGS sequence"/>
</dbReference>
<dbReference type="InterPro" id="IPR041667">
    <property type="entry name" value="Cupin_8"/>
</dbReference>
<evidence type="ECO:0000259" key="2">
    <source>
        <dbReference type="Pfam" id="PF13621"/>
    </source>
</evidence>
<feature type="non-terminal residue" evidence="3">
    <location>
        <position position="1"/>
    </location>
</feature>
<gene>
    <name evidence="3" type="ORF">Agub_g1258</name>
</gene>
<dbReference type="Gene3D" id="2.60.120.10">
    <property type="entry name" value="Jelly Rolls"/>
    <property type="match status" value="1"/>
</dbReference>
<dbReference type="PANTHER" id="PTHR12461:SF99">
    <property type="entry name" value="BIFUNCTIONAL PEPTIDASE AND (3S)-LYSYL HYDROXYLASE JMJD7"/>
    <property type="match status" value="1"/>
</dbReference>
<protein>
    <recommendedName>
        <fullName evidence="2">Cupin-like domain-containing protein</fullName>
    </recommendedName>
</protein>
<organism evidence="3 4">
    <name type="scientific">Astrephomene gubernaculifera</name>
    <dbReference type="NCBI Taxonomy" id="47775"/>
    <lineage>
        <taxon>Eukaryota</taxon>
        <taxon>Viridiplantae</taxon>
        <taxon>Chlorophyta</taxon>
        <taxon>core chlorophytes</taxon>
        <taxon>Chlorophyceae</taxon>
        <taxon>CS clade</taxon>
        <taxon>Chlamydomonadales</taxon>
        <taxon>Astrephomenaceae</taxon>
        <taxon>Astrephomene</taxon>
    </lineage>
</organism>
<name>A0AAD3HHL2_9CHLO</name>
<proteinExistence type="inferred from homology"/>
<reference evidence="3 4" key="1">
    <citation type="journal article" date="2021" name="Sci. Rep.">
        <title>Genome sequencing of the multicellular alga Astrephomene provides insights into convergent evolution of germ-soma differentiation.</title>
        <authorList>
            <person name="Yamashita S."/>
            <person name="Yamamoto K."/>
            <person name="Matsuzaki R."/>
            <person name="Suzuki S."/>
            <person name="Yamaguchi H."/>
            <person name="Hirooka S."/>
            <person name="Minakuchi Y."/>
            <person name="Miyagishima S."/>
            <person name="Kawachi M."/>
            <person name="Toyoda A."/>
            <person name="Nozaki H."/>
        </authorList>
    </citation>
    <scope>NUCLEOTIDE SEQUENCE [LARGE SCALE GENOMIC DNA]</scope>
    <source>
        <strain evidence="3 4">NIES-4017</strain>
    </source>
</reference>
<comment type="similarity">
    <text evidence="1">Belongs to the JARID1 histone demethylase family.</text>
</comment>
<accession>A0AAD3HHL2</accession>
<dbReference type="AlphaFoldDB" id="A0AAD3HHL2"/>
<feature type="domain" description="Cupin-like" evidence="2">
    <location>
        <begin position="58"/>
        <end position="222"/>
    </location>
</feature>
<keyword evidence="4" id="KW-1185">Reference proteome</keyword>
<evidence type="ECO:0000313" key="3">
    <source>
        <dbReference type="EMBL" id="GFR40670.1"/>
    </source>
</evidence>
<evidence type="ECO:0000313" key="4">
    <source>
        <dbReference type="Proteomes" id="UP001054857"/>
    </source>
</evidence>
<dbReference type="PANTHER" id="PTHR12461">
    <property type="entry name" value="HYPOXIA-INDUCIBLE FACTOR 1 ALPHA INHIBITOR-RELATED"/>
    <property type="match status" value="1"/>
</dbReference>